<name>A0A8H4QZR3_9AGAR</name>
<dbReference type="InterPro" id="IPR018824">
    <property type="entry name" value="Conidiation-specific_6"/>
</dbReference>
<organism evidence="2 3">
    <name type="scientific">Agrocybe pediades</name>
    <dbReference type="NCBI Taxonomy" id="84607"/>
    <lineage>
        <taxon>Eukaryota</taxon>
        <taxon>Fungi</taxon>
        <taxon>Dikarya</taxon>
        <taxon>Basidiomycota</taxon>
        <taxon>Agaricomycotina</taxon>
        <taxon>Agaricomycetes</taxon>
        <taxon>Agaricomycetidae</taxon>
        <taxon>Agaricales</taxon>
        <taxon>Agaricineae</taxon>
        <taxon>Strophariaceae</taxon>
        <taxon>Agrocybe</taxon>
    </lineage>
</organism>
<feature type="region of interest" description="Disordered" evidence="1">
    <location>
        <begin position="80"/>
        <end position="100"/>
    </location>
</feature>
<proteinExistence type="predicted"/>
<evidence type="ECO:0000256" key="1">
    <source>
        <dbReference type="SAM" id="MobiDB-lite"/>
    </source>
</evidence>
<sequence>MPFLTRRSPRTTTHSTHPMTTRSRGGLFHRKDRDRVAGGYKASLANPNTTRAGRKHAKHELRAMGRGRETHVPFMTKVKRTLGIRSTPKHRRSTMRRTRY</sequence>
<dbReference type="AlphaFoldDB" id="A0A8H4QZR3"/>
<dbReference type="EMBL" id="JAACJL010000016">
    <property type="protein sequence ID" value="KAF4619641.1"/>
    <property type="molecule type" value="Genomic_DNA"/>
</dbReference>
<comment type="caution">
    <text evidence="2">The sequence shown here is derived from an EMBL/GenBank/DDBJ whole genome shotgun (WGS) entry which is preliminary data.</text>
</comment>
<gene>
    <name evidence="2" type="ORF">D9613_005472</name>
</gene>
<evidence type="ECO:0000313" key="2">
    <source>
        <dbReference type="EMBL" id="KAF4619641.1"/>
    </source>
</evidence>
<keyword evidence="3" id="KW-1185">Reference proteome</keyword>
<accession>A0A8H4QZR3</accession>
<dbReference type="Pfam" id="PF10346">
    <property type="entry name" value="Con-6"/>
    <property type="match status" value="1"/>
</dbReference>
<dbReference type="Proteomes" id="UP000521872">
    <property type="component" value="Unassembled WGS sequence"/>
</dbReference>
<feature type="region of interest" description="Disordered" evidence="1">
    <location>
        <begin position="1"/>
        <end position="32"/>
    </location>
</feature>
<protein>
    <submittedName>
        <fullName evidence="2">Uncharacterized protein</fullName>
    </submittedName>
</protein>
<feature type="compositionally biased region" description="Low complexity" evidence="1">
    <location>
        <begin position="10"/>
        <end position="24"/>
    </location>
</feature>
<reference evidence="2 3" key="1">
    <citation type="submission" date="2019-12" db="EMBL/GenBank/DDBJ databases">
        <authorList>
            <person name="Floudas D."/>
            <person name="Bentzer J."/>
            <person name="Ahren D."/>
            <person name="Johansson T."/>
            <person name="Persson P."/>
            <person name="Tunlid A."/>
        </authorList>
    </citation>
    <scope>NUCLEOTIDE SEQUENCE [LARGE SCALE GENOMIC DNA]</scope>
    <source>
        <strain evidence="2 3">CBS 102.39</strain>
    </source>
</reference>
<evidence type="ECO:0000313" key="3">
    <source>
        <dbReference type="Proteomes" id="UP000521872"/>
    </source>
</evidence>